<evidence type="ECO:0000256" key="18">
    <source>
        <dbReference type="PROSITE-ProRule" id="PRU00175"/>
    </source>
</evidence>
<reference evidence="20" key="1">
    <citation type="submission" date="2021-06" db="EMBL/GenBank/DDBJ databases">
        <authorList>
            <person name="Kallberg Y."/>
            <person name="Tangrot J."/>
            <person name="Rosling A."/>
        </authorList>
    </citation>
    <scope>NUCLEOTIDE SEQUENCE</scope>
    <source>
        <strain evidence="20">CL551</strain>
    </source>
</reference>
<evidence type="ECO:0000256" key="3">
    <source>
        <dbReference type="ARBA" id="ARBA00008704"/>
    </source>
</evidence>
<gene>
    <name evidence="20" type="ORF">AMORRO_LOCUS2751</name>
</gene>
<evidence type="ECO:0000256" key="4">
    <source>
        <dbReference type="ARBA" id="ARBA00022448"/>
    </source>
</evidence>
<evidence type="ECO:0000256" key="13">
    <source>
        <dbReference type="ARBA" id="ARBA00023136"/>
    </source>
</evidence>
<keyword evidence="14" id="KW-0576">Peroxisome</keyword>
<evidence type="ECO:0000259" key="19">
    <source>
        <dbReference type="PROSITE" id="PS50089"/>
    </source>
</evidence>
<evidence type="ECO:0000256" key="14">
    <source>
        <dbReference type="ARBA" id="ARBA00023140"/>
    </source>
</evidence>
<keyword evidence="13" id="KW-0472">Membrane</keyword>
<accession>A0A9N8WHZ4</accession>
<evidence type="ECO:0000256" key="6">
    <source>
        <dbReference type="ARBA" id="ARBA00022692"/>
    </source>
</evidence>
<comment type="subcellular location">
    <subcellularLocation>
        <location evidence="1">Peroxisome membrane</location>
        <topology evidence="1">Multi-pass membrane protein</topology>
    </subcellularLocation>
</comment>
<evidence type="ECO:0000256" key="15">
    <source>
        <dbReference type="ARBA" id="ARBA00032511"/>
    </source>
</evidence>
<dbReference type="InterPro" id="IPR006845">
    <property type="entry name" value="Pex_N"/>
</dbReference>
<evidence type="ECO:0000256" key="5">
    <source>
        <dbReference type="ARBA" id="ARBA00022679"/>
    </source>
</evidence>
<evidence type="ECO:0000256" key="10">
    <source>
        <dbReference type="ARBA" id="ARBA00022833"/>
    </source>
</evidence>
<proteinExistence type="inferred from homology"/>
<keyword evidence="21" id="KW-1185">Reference proteome</keyword>
<dbReference type="GO" id="GO:0008270">
    <property type="term" value="F:zinc ion binding"/>
    <property type="evidence" value="ECO:0007669"/>
    <property type="project" value="UniProtKB-KW"/>
</dbReference>
<keyword evidence="4" id="KW-0813">Transport</keyword>
<evidence type="ECO:0000256" key="17">
    <source>
        <dbReference type="ARBA" id="ARBA00034523"/>
    </source>
</evidence>
<feature type="domain" description="RING-type" evidence="19">
    <location>
        <begin position="288"/>
        <end position="343"/>
    </location>
</feature>
<keyword evidence="12" id="KW-1133">Transmembrane helix</keyword>
<comment type="similarity">
    <text evidence="3">Belongs to the pex2/pex10/pex12 family.</text>
</comment>
<dbReference type="Pfam" id="PF04757">
    <property type="entry name" value="Pex2_Pex12"/>
    <property type="match status" value="1"/>
</dbReference>
<dbReference type="InterPro" id="IPR013083">
    <property type="entry name" value="Znf_RING/FYVE/PHD"/>
</dbReference>
<dbReference type="InterPro" id="IPR025654">
    <property type="entry name" value="PEX2/10"/>
</dbReference>
<name>A0A9N8WHZ4_9GLOM</name>
<dbReference type="GO" id="GO:0016562">
    <property type="term" value="P:protein import into peroxisome matrix, receptor recycling"/>
    <property type="evidence" value="ECO:0007669"/>
    <property type="project" value="UniProtKB-ARBA"/>
</dbReference>
<dbReference type="PANTHER" id="PTHR48178:SF1">
    <property type="entry name" value="PEROXISOME BIOGENESIS FACTOR 2"/>
    <property type="match status" value="1"/>
</dbReference>
<evidence type="ECO:0000256" key="12">
    <source>
        <dbReference type="ARBA" id="ARBA00022989"/>
    </source>
</evidence>
<evidence type="ECO:0000256" key="7">
    <source>
        <dbReference type="ARBA" id="ARBA00022723"/>
    </source>
</evidence>
<keyword evidence="9" id="KW-0833">Ubl conjugation pathway</keyword>
<keyword evidence="11" id="KW-0653">Protein transport</keyword>
<dbReference type="GO" id="GO:0005778">
    <property type="term" value="C:peroxisomal membrane"/>
    <property type="evidence" value="ECO:0007669"/>
    <property type="project" value="UniProtKB-SubCell"/>
</dbReference>
<keyword evidence="8 18" id="KW-0863">Zinc-finger</keyword>
<evidence type="ECO:0000256" key="9">
    <source>
        <dbReference type="ARBA" id="ARBA00022786"/>
    </source>
</evidence>
<comment type="caution">
    <text evidence="20">The sequence shown here is derived from an EMBL/GenBank/DDBJ whole genome shotgun (WGS) entry which is preliminary data.</text>
</comment>
<keyword evidence="10" id="KW-0862">Zinc</keyword>
<comment type="catalytic activity">
    <reaction evidence="16">
        <text>[E2 ubiquitin-conjugating enzyme]-S-ubiquitinyl-L-cysteine + [acceptor protein]-L-cysteine = [E2 ubiquitin-conjugating enzyme]-L-cysteine + [acceptor protein]-S-ubiquitinyl-L-cysteine.</text>
        <dbReference type="EC" id="2.3.2.36"/>
    </reaction>
</comment>
<evidence type="ECO:0000256" key="2">
    <source>
        <dbReference type="ARBA" id="ARBA00004906"/>
    </source>
</evidence>
<dbReference type="PROSITE" id="PS50089">
    <property type="entry name" value="ZF_RING_2"/>
    <property type="match status" value="1"/>
</dbReference>
<evidence type="ECO:0000313" key="20">
    <source>
        <dbReference type="EMBL" id="CAG8490425.1"/>
    </source>
</evidence>
<dbReference type="InterPro" id="IPR017907">
    <property type="entry name" value="Znf_RING_CS"/>
</dbReference>
<dbReference type="InterPro" id="IPR001841">
    <property type="entry name" value="Znf_RING"/>
</dbReference>
<dbReference type="SUPFAM" id="SSF57850">
    <property type="entry name" value="RING/U-box"/>
    <property type="match status" value="1"/>
</dbReference>
<evidence type="ECO:0000256" key="8">
    <source>
        <dbReference type="ARBA" id="ARBA00022771"/>
    </source>
</evidence>
<dbReference type="PROSITE" id="PS00518">
    <property type="entry name" value="ZF_RING_1"/>
    <property type="match status" value="1"/>
</dbReference>
<protein>
    <recommendedName>
        <fullName evidence="17">RING-type E3 ubiquitin transferase (cysteine targeting)</fullName>
        <ecNumber evidence="17">2.3.2.36</ecNumber>
    </recommendedName>
    <alternativeName>
        <fullName evidence="15">Peroxin-2</fullName>
    </alternativeName>
</protein>
<keyword evidence="5" id="KW-0808">Transferase</keyword>
<evidence type="ECO:0000256" key="16">
    <source>
        <dbReference type="ARBA" id="ARBA00034438"/>
    </source>
</evidence>
<organism evidence="20 21">
    <name type="scientific">Acaulospora morrowiae</name>
    <dbReference type="NCBI Taxonomy" id="94023"/>
    <lineage>
        <taxon>Eukaryota</taxon>
        <taxon>Fungi</taxon>
        <taxon>Fungi incertae sedis</taxon>
        <taxon>Mucoromycota</taxon>
        <taxon>Glomeromycotina</taxon>
        <taxon>Glomeromycetes</taxon>
        <taxon>Diversisporales</taxon>
        <taxon>Acaulosporaceae</taxon>
        <taxon>Acaulospora</taxon>
    </lineage>
</organism>
<dbReference type="Proteomes" id="UP000789342">
    <property type="component" value="Unassembled WGS sequence"/>
</dbReference>
<dbReference type="GO" id="GO:0061630">
    <property type="term" value="F:ubiquitin protein ligase activity"/>
    <property type="evidence" value="ECO:0007669"/>
    <property type="project" value="UniProtKB-EC"/>
</dbReference>
<dbReference type="PANTHER" id="PTHR48178">
    <property type="entry name" value="PEROXISOME BIOGENESIS FACTOR 2"/>
    <property type="match status" value="1"/>
</dbReference>
<dbReference type="GO" id="GO:0016567">
    <property type="term" value="P:protein ubiquitination"/>
    <property type="evidence" value="ECO:0007669"/>
    <property type="project" value="UniProtKB-ARBA"/>
</dbReference>
<dbReference type="Gene3D" id="3.30.40.10">
    <property type="entry name" value="Zinc/RING finger domain, C3HC4 (zinc finger)"/>
    <property type="match status" value="1"/>
</dbReference>
<keyword evidence="7" id="KW-0479">Metal-binding</keyword>
<dbReference type="OrthoDB" id="1701437at2759"/>
<evidence type="ECO:0000256" key="11">
    <source>
        <dbReference type="ARBA" id="ARBA00022927"/>
    </source>
</evidence>
<sequence>MSAKQEDASENAVLHSERTKFWLNDWEVGKKTLTSLRRFLPSFPTLRIMRVSQLDADLLDFELFEILKEQLWQMFSLFRPQFKETFEPELLALLHLIIYRLSIYESGASYGAQLQNLNYRDERKHAGGSQSAKDAPLAPFQKYAFGIMTVGGQYTWTRLNRLLTARGWSEYDDNNPRKIVWKILQKMESAYRIFSLVNFLAFLYNGRYRNLIDRFLSMRLVYTRRSSNRQISFEFLNRQLVWHAFTEFLLFLMPLINLKKFKNIVHRTLLPESYSKYRPFDFLPVHTCAICYENQLDKTMPGASANSTRLHNPYETNCGHRYCYCCIKTKLIQEGGSWRCLRCGEEDTWIREKRKNS</sequence>
<evidence type="ECO:0000313" key="21">
    <source>
        <dbReference type="Proteomes" id="UP000789342"/>
    </source>
</evidence>
<comment type="pathway">
    <text evidence="2">Protein modification; protein ubiquitination.</text>
</comment>
<dbReference type="EC" id="2.3.2.36" evidence="17"/>
<keyword evidence="6" id="KW-0812">Transmembrane</keyword>
<evidence type="ECO:0000256" key="1">
    <source>
        <dbReference type="ARBA" id="ARBA00004585"/>
    </source>
</evidence>
<dbReference type="SMART" id="SM00184">
    <property type="entry name" value="RING"/>
    <property type="match status" value="1"/>
</dbReference>
<dbReference type="EMBL" id="CAJVPV010001220">
    <property type="protein sequence ID" value="CAG8490425.1"/>
    <property type="molecule type" value="Genomic_DNA"/>
</dbReference>
<dbReference type="AlphaFoldDB" id="A0A9N8WHZ4"/>